<accession>A0A382HL19</accession>
<feature type="non-terminal residue" evidence="1">
    <location>
        <position position="25"/>
    </location>
</feature>
<evidence type="ECO:0000313" key="1">
    <source>
        <dbReference type="EMBL" id="SVB87998.1"/>
    </source>
</evidence>
<sequence>MKYQVNNCSVSIKLILPLLTRVVYR</sequence>
<gene>
    <name evidence="1" type="ORF">METZ01_LOCUS240852</name>
</gene>
<organism evidence="1">
    <name type="scientific">marine metagenome</name>
    <dbReference type="NCBI Taxonomy" id="408172"/>
    <lineage>
        <taxon>unclassified sequences</taxon>
        <taxon>metagenomes</taxon>
        <taxon>ecological metagenomes</taxon>
    </lineage>
</organism>
<name>A0A382HL19_9ZZZZ</name>
<protein>
    <submittedName>
        <fullName evidence="1">Uncharacterized protein</fullName>
    </submittedName>
</protein>
<proteinExistence type="predicted"/>
<dbReference type="EMBL" id="UINC01061914">
    <property type="protein sequence ID" value="SVB87998.1"/>
    <property type="molecule type" value="Genomic_DNA"/>
</dbReference>
<dbReference type="AlphaFoldDB" id="A0A382HL19"/>
<reference evidence="1" key="1">
    <citation type="submission" date="2018-05" db="EMBL/GenBank/DDBJ databases">
        <authorList>
            <person name="Lanie J.A."/>
            <person name="Ng W.-L."/>
            <person name="Kazmierczak K.M."/>
            <person name="Andrzejewski T.M."/>
            <person name="Davidsen T.M."/>
            <person name="Wayne K.J."/>
            <person name="Tettelin H."/>
            <person name="Glass J.I."/>
            <person name="Rusch D."/>
            <person name="Podicherti R."/>
            <person name="Tsui H.-C.T."/>
            <person name="Winkler M.E."/>
        </authorList>
    </citation>
    <scope>NUCLEOTIDE SEQUENCE</scope>
</reference>